<evidence type="ECO:0000313" key="1">
    <source>
        <dbReference type="EMBL" id="CDF37837.1"/>
    </source>
</evidence>
<dbReference type="Proteomes" id="UP000012073">
    <property type="component" value="Unassembled WGS sequence"/>
</dbReference>
<proteinExistence type="predicted"/>
<dbReference type="GeneID" id="17325424"/>
<dbReference type="KEGG" id="ccp:CHC_T00006066001"/>
<dbReference type="AlphaFoldDB" id="R7QH37"/>
<dbReference type="EMBL" id="HG001877">
    <property type="protein sequence ID" value="CDF37837.1"/>
    <property type="molecule type" value="Genomic_DNA"/>
</dbReference>
<dbReference type="RefSeq" id="XP_005717708.1">
    <property type="nucleotide sequence ID" value="XM_005717651.1"/>
</dbReference>
<keyword evidence="2" id="KW-1185">Reference proteome</keyword>
<reference evidence="2" key="1">
    <citation type="journal article" date="2013" name="Proc. Natl. Acad. Sci. U.S.A.">
        <title>Genome structure and metabolic features in the red seaweed Chondrus crispus shed light on evolution of the Archaeplastida.</title>
        <authorList>
            <person name="Collen J."/>
            <person name="Porcel B."/>
            <person name="Carre W."/>
            <person name="Ball S.G."/>
            <person name="Chaparro C."/>
            <person name="Tonon T."/>
            <person name="Barbeyron T."/>
            <person name="Michel G."/>
            <person name="Noel B."/>
            <person name="Valentin K."/>
            <person name="Elias M."/>
            <person name="Artiguenave F."/>
            <person name="Arun A."/>
            <person name="Aury J.M."/>
            <person name="Barbosa-Neto J.F."/>
            <person name="Bothwell J.H."/>
            <person name="Bouget F.Y."/>
            <person name="Brillet L."/>
            <person name="Cabello-Hurtado F."/>
            <person name="Capella-Gutierrez S."/>
            <person name="Charrier B."/>
            <person name="Cladiere L."/>
            <person name="Cock J.M."/>
            <person name="Coelho S.M."/>
            <person name="Colleoni C."/>
            <person name="Czjzek M."/>
            <person name="Da Silva C."/>
            <person name="Delage L."/>
            <person name="Denoeud F."/>
            <person name="Deschamps P."/>
            <person name="Dittami S.M."/>
            <person name="Gabaldon T."/>
            <person name="Gachon C.M."/>
            <person name="Groisillier A."/>
            <person name="Herve C."/>
            <person name="Jabbari K."/>
            <person name="Katinka M."/>
            <person name="Kloareg B."/>
            <person name="Kowalczyk N."/>
            <person name="Labadie K."/>
            <person name="Leblanc C."/>
            <person name="Lopez P.J."/>
            <person name="McLachlan D.H."/>
            <person name="Meslet-Cladiere L."/>
            <person name="Moustafa A."/>
            <person name="Nehr Z."/>
            <person name="Nyvall Collen P."/>
            <person name="Panaud O."/>
            <person name="Partensky F."/>
            <person name="Poulain J."/>
            <person name="Rensing S.A."/>
            <person name="Rousvoal S."/>
            <person name="Samson G."/>
            <person name="Symeonidi A."/>
            <person name="Weissenbach J."/>
            <person name="Zambounis A."/>
            <person name="Wincker P."/>
            <person name="Boyen C."/>
        </authorList>
    </citation>
    <scope>NUCLEOTIDE SEQUENCE [LARGE SCALE GENOMIC DNA]</scope>
    <source>
        <strain evidence="2">cv. Stackhouse</strain>
    </source>
</reference>
<sequence>MLGTINPSFVFIAMDMLCELWYTMVLFSISSRALSTGNSESAIDVALMKIGISVKRSFASAPSCVTMCRRSAIAPSILTSSASPKCGISSDAAIDFSMPRRKPRIGSTVFSALPFAGSAWRVDSCSGTSLADLVGGSCTWLSTSSSSTRPSPPLFGVGCRRYAEKGGVHAA</sequence>
<protein>
    <submittedName>
        <fullName evidence="1">Uncharacterized protein</fullName>
    </submittedName>
</protein>
<gene>
    <name evidence="1" type="ORF">CHC_T00006066001</name>
</gene>
<evidence type="ECO:0000313" key="2">
    <source>
        <dbReference type="Proteomes" id="UP000012073"/>
    </source>
</evidence>
<accession>R7QH37</accession>
<dbReference type="Gramene" id="CDF37837">
    <property type="protein sequence ID" value="CDF37837"/>
    <property type="gene ID" value="CHC_T00006066001"/>
</dbReference>
<name>R7QH37_CHOCR</name>
<organism evidence="1 2">
    <name type="scientific">Chondrus crispus</name>
    <name type="common">Carrageen Irish moss</name>
    <name type="synonym">Polymorpha crispa</name>
    <dbReference type="NCBI Taxonomy" id="2769"/>
    <lineage>
        <taxon>Eukaryota</taxon>
        <taxon>Rhodophyta</taxon>
        <taxon>Florideophyceae</taxon>
        <taxon>Rhodymeniophycidae</taxon>
        <taxon>Gigartinales</taxon>
        <taxon>Gigartinaceae</taxon>
        <taxon>Chondrus</taxon>
    </lineage>
</organism>